<dbReference type="Proteomes" id="UP000283644">
    <property type="component" value="Unassembled WGS sequence"/>
</dbReference>
<dbReference type="InterPro" id="IPR013154">
    <property type="entry name" value="ADH-like_N"/>
</dbReference>
<dbReference type="Gene3D" id="3.40.50.720">
    <property type="entry name" value="NAD(P)-binding Rossmann-like Domain"/>
    <property type="match status" value="1"/>
</dbReference>
<feature type="transmembrane region" description="Helical" evidence="1">
    <location>
        <begin position="151"/>
        <end position="172"/>
    </location>
</feature>
<dbReference type="SUPFAM" id="SSF51735">
    <property type="entry name" value="NAD(P)-binding Rossmann-fold domains"/>
    <property type="match status" value="1"/>
</dbReference>
<proteinExistence type="predicted"/>
<evidence type="ECO:0000313" key="3">
    <source>
        <dbReference type="EMBL" id="RHW23920.1"/>
    </source>
</evidence>
<dbReference type="InterPro" id="IPR011032">
    <property type="entry name" value="GroES-like_sf"/>
</dbReference>
<dbReference type="PANTHER" id="PTHR43677">
    <property type="entry name" value="SHORT-CHAIN DEHYDROGENASE/REDUCTASE"/>
    <property type="match status" value="1"/>
</dbReference>
<dbReference type="InterPro" id="IPR051397">
    <property type="entry name" value="Zn-ADH-like_protein"/>
</dbReference>
<dbReference type="InterPro" id="IPR014188">
    <property type="entry name" value="Acrylyl-CoA_reductase_AcuI"/>
</dbReference>
<dbReference type="GO" id="GO:0043957">
    <property type="term" value="F:acryloyl-CoA reductase (NADPH) activity"/>
    <property type="evidence" value="ECO:0007669"/>
    <property type="project" value="TreeGrafter"/>
</dbReference>
<reference evidence="3 4" key="1">
    <citation type="submission" date="2018-09" db="EMBL/GenBank/DDBJ databases">
        <title>Genome sequencing of Nocardioides immobilis CCTCC AB 2017083 for comparison to Nocardioides silvaticus.</title>
        <authorList>
            <person name="Li C."/>
            <person name="Wang G."/>
        </authorList>
    </citation>
    <scope>NUCLEOTIDE SEQUENCE [LARGE SCALE GENOMIC DNA]</scope>
    <source>
        <strain evidence="3 4">CCTCC AB 2017083</strain>
    </source>
</reference>
<dbReference type="InterPro" id="IPR036291">
    <property type="entry name" value="NAD(P)-bd_dom_sf"/>
</dbReference>
<comment type="caution">
    <text evidence="3">The sequence shown here is derived from an EMBL/GenBank/DDBJ whole genome shotgun (WGS) entry which is preliminary data.</text>
</comment>
<dbReference type="NCBIfam" id="TIGR02823">
    <property type="entry name" value="oxido_YhdH"/>
    <property type="match status" value="1"/>
</dbReference>
<dbReference type="AlphaFoldDB" id="A0A417XUD3"/>
<dbReference type="EMBL" id="QXGH01000038">
    <property type="protein sequence ID" value="RHW23920.1"/>
    <property type="molecule type" value="Genomic_DNA"/>
</dbReference>
<dbReference type="InterPro" id="IPR013149">
    <property type="entry name" value="ADH-like_C"/>
</dbReference>
<organism evidence="3 4">
    <name type="scientific">Nocardioides immobilis</name>
    <dbReference type="NCBI Taxonomy" id="2049295"/>
    <lineage>
        <taxon>Bacteria</taxon>
        <taxon>Bacillati</taxon>
        <taxon>Actinomycetota</taxon>
        <taxon>Actinomycetes</taxon>
        <taxon>Propionibacteriales</taxon>
        <taxon>Nocardioidaceae</taxon>
        <taxon>Nocardioides</taxon>
    </lineage>
</organism>
<keyword evidence="1" id="KW-1133">Transmembrane helix</keyword>
<dbReference type="Pfam" id="PF08240">
    <property type="entry name" value="ADH_N"/>
    <property type="match status" value="1"/>
</dbReference>
<accession>A0A417XUD3</accession>
<gene>
    <name evidence="3" type="ORF">D0Z08_27120</name>
</gene>
<name>A0A417XUD3_9ACTN</name>
<dbReference type="Gene3D" id="3.90.180.10">
    <property type="entry name" value="Medium-chain alcohol dehydrogenases, catalytic domain"/>
    <property type="match status" value="1"/>
</dbReference>
<evidence type="ECO:0000256" key="1">
    <source>
        <dbReference type="SAM" id="Phobius"/>
    </source>
</evidence>
<dbReference type="InterPro" id="IPR020843">
    <property type="entry name" value="ER"/>
</dbReference>
<dbReference type="Pfam" id="PF00107">
    <property type="entry name" value="ADH_zinc_N"/>
    <property type="match status" value="1"/>
</dbReference>
<protein>
    <submittedName>
        <fullName evidence="3">Oxidoreductase</fullName>
    </submittedName>
</protein>
<sequence>MRALQITKDEAGQRASLTEIPDDDLGEGDVTIAVDYSTVNFKDGLGITGAAPVVERFPIVAGIDLAGVVVEATAESGFAPGDQVVVNGWGLAVNHNGGLATRARVPASWVTRIPERFTTWEAMAIGTAGYTAALSVVALRRHDVLPDRGPVMVTGAAGGVGSVAIALLSALGHEVHASTGRRSEDAYLLRLGASKVTDRKELSEPARGLLGAEQWAGAVDTVGSRTLVNVLRQIRYGGAVANCGLAQGFDLPGSVIPFIQRSVTLIGIDSVLAPAPSRNEAWELLAAHLDGGLLKEMTTTVPLDQAVEVAQRVLEGAVRGRTVVDVNA</sequence>
<feature type="domain" description="Enoyl reductase (ER)" evidence="2">
    <location>
        <begin position="12"/>
        <end position="324"/>
    </location>
</feature>
<evidence type="ECO:0000259" key="2">
    <source>
        <dbReference type="SMART" id="SM00829"/>
    </source>
</evidence>
<keyword evidence="1" id="KW-0472">Membrane</keyword>
<dbReference type="OrthoDB" id="4190732at2"/>
<feature type="transmembrane region" description="Helical" evidence="1">
    <location>
        <begin position="122"/>
        <end position="139"/>
    </location>
</feature>
<keyword evidence="1" id="KW-0812">Transmembrane</keyword>
<keyword evidence="4" id="KW-1185">Reference proteome</keyword>
<dbReference type="PANTHER" id="PTHR43677:SF1">
    <property type="entry name" value="ACRYLYL-COA REDUCTASE ACUI-RELATED"/>
    <property type="match status" value="1"/>
</dbReference>
<dbReference type="CDD" id="cd08288">
    <property type="entry name" value="MDR_yhdh"/>
    <property type="match status" value="1"/>
</dbReference>
<evidence type="ECO:0000313" key="4">
    <source>
        <dbReference type="Proteomes" id="UP000283644"/>
    </source>
</evidence>
<dbReference type="RefSeq" id="WP_118928418.1">
    <property type="nucleotide sequence ID" value="NZ_QXGH01000038.1"/>
</dbReference>
<dbReference type="SMART" id="SM00829">
    <property type="entry name" value="PKS_ER"/>
    <property type="match status" value="1"/>
</dbReference>
<dbReference type="SUPFAM" id="SSF50129">
    <property type="entry name" value="GroES-like"/>
    <property type="match status" value="1"/>
</dbReference>